<keyword evidence="5 7" id="KW-0472">Membrane</keyword>
<feature type="transmembrane region" description="Helical" evidence="7">
    <location>
        <begin position="171"/>
        <end position="190"/>
    </location>
</feature>
<evidence type="ECO:0000256" key="5">
    <source>
        <dbReference type="ARBA" id="ARBA00023136"/>
    </source>
</evidence>
<organism evidence="9 10">
    <name type="scientific">Pelagomonas calceolata</name>
    <dbReference type="NCBI Taxonomy" id="35677"/>
    <lineage>
        <taxon>Eukaryota</taxon>
        <taxon>Sar</taxon>
        <taxon>Stramenopiles</taxon>
        <taxon>Ochrophyta</taxon>
        <taxon>Pelagophyceae</taxon>
        <taxon>Pelagomonadales</taxon>
        <taxon>Pelagomonadaceae</taxon>
        <taxon>Pelagomonas</taxon>
    </lineage>
</organism>
<dbReference type="PANTHER" id="PTHR23505">
    <property type="entry name" value="SPINSTER"/>
    <property type="match status" value="1"/>
</dbReference>
<evidence type="ECO:0000313" key="10">
    <source>
        <dbReference type="Proteomes" id="UP000789595"/>
    </source>
</evidence>
<feature type="transmembrane region" description="Helical" evidence="7">
    <location>
        <begin position="261"/>
        <end position="282"/>
    </location>
</feature>
<evidence type="ECO:0000256" key="2">
    <source>
        <dbReference type="ARBA" id="ARBA00022448"/>
    </source>
</evidence>
<evidence type="ECO:0000259" key="8">
    <source>
        <dbReference type="PROSITE" id="PS50850"/>
    </source>
</evidence>
<keyword evidence="2" id="KW-0813">Transport</keyword>
<dbReference type="InterPro" id="IPR011701">
    <property type="entry name" value="MFS"/>
</dbReference>
<feature type="transmembrane region" description="Helical" evidence="7">
    <location>
        <begin position="224"/>
        <end position="246"/>
    </location>
</feature>
<feature type="transmembrane region" description="Helical" evidence="7">
    <location>
        <begin position="390"/>
        <end position="413"/>
    </location>
</feature>
<dbReference type="OrthoDB" id="440755at2759"/>
<protein>
    <recommendedName>
        <fullName evidence="8">Major facilitator superfamily (MFS) profile domain-containing protein</fullName>
    </recommendedName>
</protein>
<feature type="transmembrane region" description="Helical" evidence="7">
    <location>
        <begin position="105"/>
        <end position="130"/>
    </location>
</feature>
<name>A0A8J2WY70_9STRA</name>
<feature type="domain" description="Major facilitator superfamily (MFS) profile" evidence="8">
    <location>
        <begin position="9"/>
        <end position="418"/>
    </location>
</feature>
<evidence type="ECO:0000256" key="6">
    <source>
        <dbReference type="ARBA" id="ARBA00024338"/>
    </source>
</evidence>
<comment type="caution">
    <text evidence="9">The sequence shown here is derived from an EMBL/GenBank/DDBJ whole genome shotgun (WGS) entry which is preliminary data.</text>
</comment>
<keyword evidence="3 7" id="KW-0812">Transmembrane</keyword>
<gene>
    <name evidence="9" type="ORF">PECAL_1P28930</name>
</gene>
<proteinExistence type="inferred from homology"/>
<sequence>MAQSLLDKNTLLLLACSFLLQSDQNLLAPHLTTVAHEFGMNDVQRDEKLGGELAMGLFLLGAPAALAIGACADRYPRKLLLVIILLVGGAASLGTALARSYSDLFWMRALTGVSLGSALPVTFSLVGDMFAPSQRTAASGRVGVAMSAGVGFGQAMSGFLGAWLASWRAPFVVVGVLFVALAAIVWIAFIEPRRGAFDDTGSDEDEPRAETARRDLAAVFRTPTALLVFLQGIPGCVPWGVIIVYLQDYLQADLGLSLERSAMVLTCFAIGGFGGQFIGGELGQRLYSWRKSAAAWHMSIAELLSVPPLVVILTTTKADASFEKLAPVAVVLGLLATQTGPIVRACLTNTTAPRARASAFAVFALFDDLGKGFGPVVIARLVRAYGRRRAFVIATIFGWGVGSLVNAAITLTLEADERRLRSTNEFELVPTETLGGAEQLHRRSPSHSPDGDAGLIYLDAT</sequence>
<evidence type="ECO:0000256" key="7">
    <source>
        <dbReference type="SAM" id="Phobius"/>
    </source>
</evidence>
<dbReference type="Proteomes" id="UP000789595">
    <property type="component" value="Unassembled WGS sequence"/>
</dbReference>
<feature type="transmembrane region" description="Helical" evidence="7">
    <location>
        <begin position="294"/>
        <end position="313"/>
    </location>
</feature>
<comment type="subcellular location">
    <subcellularLocation>
        <location evidence="1">Membrane</location>
        <topology evidence="1">Multi-pass membrane protein</topology>
    </subcellularLocation>
</comment>
<evidence type="ECO:0000313" key="9">
    <source>
        <dbReference type="EMBL" id="CAH0366401.1"/>
    </source>
</evidence>
<dbReference type="PANTHER" id="PTHR23505:SF79">
    <property type="entry name" value="PROTEIN SPINSTER"/>
    <property type="match status" value="1"/>
</dbReference>
<dbReference type="InterPro" id="IPR036259">
    <property type="entry name" value="MFS_trans_sf"/>
</dbReference>
<dbReference type="InterPro" id="IPR020846">
    <property type="entry name" value="MFS_dom"/>
</dbReference>
<evidence type="ECO:0000256" key="1">
    <source>
        <dbReference type="ARBA" id="ARBA00004141"/>
    </source>
</evidence>
<dbReference type="AlphaFoldDB" id="A0A8J2WY70"/>
<dbReference type="EMBL" id="CAKKNE010000001">
    <property type="protein sequence ID" value="CAH0366401.1"/>
    <property type="molecule type" value="Genomic_DNA"/>
</dbReference>
<dbReference type="Gene3D" id="1.20.1250.20">
    <property type="entry name" value="MFS general substrate transporter like domains"/>
    <property type="match status" value="1"/>
</dbReference>
<comment type="similarity">
    <text evidence="6">Belongs to the major facilitator superfamily. Spinster (TC 2.A.1.49) family.</text>
</comment>
<reference evidence="9" key="1">
    <citation type="submission" date="2021-11" db="EMBL/GenBank/DDBJ databases">
        <authorList>
            <consortium name="Genoscope - CEA"/>
            <person name="William W."/>
        </authorList>
    </citation>
    <scope>NUCLEOTIDE SEQUENCE</scope>
</reference>
<feature type="transmembrane region" description="Helical" evidence="7">
    <location>
        <begin position="79"/>
        <end position="99"/>
    </location>
</feature>
<feature type="transmembrane region" description="Helical" evidence="7">
    <location>
        <begin position="53"/>
        <end position="72"/>
    </location>
</feature>
<keyword evidence="4 7" id="KW-1133">Transmembrane helix</keyword>
<dbReference type="GO" id="GO:0016020">
    <property type="term" value="C:membrane"/>
    <property type="evidence" value="ECO:0007669"/>
    <property type="project" value="UniProtKB-SubCell"/>
</dbReference>
<dbReference type="InterPro" id="IPR044770">
    <property type="entry name" value="MFS_spinster-like"/>
</dbReference>
<dbReference type="Pfam" id="PF07690">
    <property type="entry name" value="MFS_1"/>
    <property type="match status" value="1"/>
</dbReference>
<keyword evidence="10" id="KW-1185">Reference proteome</keyword>
<dbReference type="PROSITE" id="PS50850">
    <property type="entry name" value="MFS"/>
    <property type="match status" value="1"/>
</dbReference>
<dbReference type="SUPFAM" id="SSF103473">
    <property type="entry name" value="MFS general substrate transporter"/>
    <property type="match status" value="1"/>
</dbReference>
<accession>A0A8J2WY70</accession>
<evidence type="ECO:0000256" key="3">
    <source>
        <dbReference type="ARBA" id="ARBA00022692"/>
    </source>
</evidence>
<feature type="transmembrane region" description="Helical" evidence="7">
    <location>
        <begin position="142"/>
        <end position="165"/>
    </location>
</feature>
<evidence type="ECO:0000256" key="4">
    <source>
        <dbReference type="ARBA" id="ARBA00022989"/>
    </source>
</evidence>
<dbReference type="GO" id="GO:0022857">
    <property type="term" value="F:transmembrane transporter activity"/>
    <property type="evidence" value="ECO:0007669"/>
    <property type="project" value="InterPro"/>
</dbReference>
<feature type="transmembrane region" description="Helical" evidence="7">
    <location>
        <begin position="325"/>
        <end position="347"/>
    </location>
</feature>